<comment type="caution">
    <text evidence="2">The sequence shown here is derived from an EMBL/GenBank/DDBJ whole genome shotgun (WGS) entry which is preliminary data.</text>
</comment>
<dbReference type="AlphaFoldDB" id="A0A9N9KA58"/>
<organism evidence="2 3">
    <name type="scientific">Dentiscutata erythropus</name>
    <dbReference type="NCBI Taxonomy" id="1348616"/>
    <lineage>
        <taxon>Eukaryota</taxon>
        <taxon>Fungi</taxon>
        <taxon>Fungi incertae sedis</taxon>
        <taxon>Mucoromycota</taxon>
        <taxon>Glomeromycotina</taxon>
        <taxon>Glomeromycetes</taxon>
        <taxon>Diversisporales</taxon>
        <taxon>Gigasporaceae</taxon>
        <taxon>Dentiscutata</taxon>
    </lineage>
</organism>
<feature type="non-terminal residue" evidence="2">
    <location>
        <position position="1"/>
    </location>
</feature>
<gene>
    <name evidence="2" type="ORF">DERYTH_LOCUS26342</name>
</gene>
<reference evidence="2" key="1">
    <citation type="submission" date="2021-06" db="EMBL/GenBank/DDBJ databases">
        <authorList>
            <person name="Kallberg Y."/>
            <person name="Tangrot J."/>
            <person name="Rosling A."/>
        </authorList>
    </citation>
    <scope>NUCLEOTIDE SEQUENCE</scope>
    <source>
        <strain evidence="2">MA453B</strain>
    </source>
</reference>
<name>A0A9N9KA58_9GLOM</name>
<dbReference type="PROSITE" id="PS00018">
    <property type="entry name" value="EF_HAND_1"/>
    <property type="match status" value="1"/>
</dbReference>
<sequence>RRKQIKQVNQLQRKENEKNKNKNSLTTQNNETSIIQVPKSVRVEDFNEDDYITENEIEEVIVTGETSISVHQDVCQDIVKKRKLDIDKNYSKKQKINLICLDNKDSVIELNIQDEISLKIVGK</sequence>
<feature type="non-terminal residue" evidence="2">
    <location>
        <position position="123"/>
    </location>
</feature>
<protein>
    <submittedName>
        <fullName evidence="2">28140_t:CDS:1</fullName>
    </submittedName>
</protein>
<feature type="region of interest" description="Disordered" evidence="1">
    <location>
        <begin position="1"/>
        <end position="31"/>
    </location>
</feature>
<evidence type="ECO:0000256" key="1">
    <source>
        <dbReference type="SAM" id="MobiDB-lite"/>
    </source>
</evidence>
<evidence type="ECO:0000313" key="3">
    <source>
        <dbReference type="Proteomes" id="UP000789405"/>
    </source>
</evidence>
<dbReference type="EMBL" id="CAJVPY010054442">
    <property type="protein sequence ID" value="CAG8816840.1"/>
    <property type="molecule type" value="Genomic_DNA"/>
</dbReference>
<proteinExistence type="predicted"/>
<keyword evidence="3" id="KW-1185">Reference proteome</keyword>
<feature type="compositionally biased region" description="Polar residues" evidence="1">
    <location>
        <begin position="1"/>
        <end position="11"/>
    </location>
</feature>
<accession>A0A9N9KA58</accession>
<dbReference type="InterPro" id="IPR018247">
    <property type="entry name" value="EF_Hand_1_Ca_BS"/>
</dbReference>
<evidence type="ECO:0000313" key="2">
    <source>
        <dbReference type="EMBL" id="CAG8816840.1"/>
    </source>
</evidence>
<dbReference type="Proteomes" id="UP000789405">
    <property type="component" value="Unassembled WGS sequence"/>
</dbReference>